<sequence>MTVIESAVIFRTRMPPPSTVGTVTTLTELRPVKDRPSDPMDAGVLVKTAAPLSRGAGTGAPDAGSDVGAGTGTGDSTPGIGTALGTGPTPGSSAPGSVGTVPGATAGRVGSLGPGTGAEGPELAEGHEETSGRHRSVGTLSGAAPPRGQEAPQGPIPSGRRPRRKCGAASLHPLFP</sequence>
<keyword evidence="3" id="KW-1185">Reference proteome</keyword>
<organism evidence="2 3">
    <name type="scientific">Sinomonas cyclohexanicum</name>
    <name type="common">Corynebacterium cyclohexanicum</name>
    <dbReference type="NCBI Taxonomy" id="322009"/>
    <lineage>
        <taxon>Bacteria</taxon>
        <taxon>Bacillati</taxon>
        <taxon>Actinomycetota</taxon>
        <taxon>Actinomycetes</taxon>
        <taxon>Micrococcales</taxon>
        <taxon>Micrococcaceae</taxon>
        <taxon>Sinomonas</taxon>
    </lineage>
</organism>
<dbReference type="Proteomes" id="UP001319861">
    <property type="component" value="Chromosome"/>
</dbReference>
<dbReference type="EMBL" id="AP024525">
    <property type="protein sequence ID" value="BCT76902.1"/>
    <property type="molecule type" value="Genomic_DNA"/>
</dbReference>
<reference evidence="2 3" key="1">
    <citation type="journal article" date="2021" name="J. Biosci. Bioeng.">
        <title>Identification and characterization of a chc gene cluster responsible for the aromatization pathway of cyclohexanecarboxylate degradation in Sinomonas cyclohexanicum ATCC 51369.</title>
        <authorList>
            <person name="Yamamoto T."/>
            <person name="Hasegawa Y."/>
            <person name="Lau P.C.K."/>
            <person name="Iwaki H."/>
        </authorList>
    </citation>
    <scope>NUCLEOTIDE SEQUENCE [LARGE SCALE GENOMIC DNA]</scope>
    <source>
        <strain evidence="2 3">ATCC 51369</strain>
    </source>
</reference>
<evidence type="ECO:0000313" key="2">
    <source>
        <dbReference type="EMBL" id="BCT76902.1"/>
    </source>
</evidence>
<evidence type="ECO:0000256" key="1">
    <source>
        <dbReference type="SAM" id="MobiDB-lite"/>
    </source>
</evidence>
<feature type="compositionally biased region" description="Low complexity" evidence="1">
    <location>
        <begin position="85"/>
        <end position="103"/>
    </location>
</feature>
<gene>
    <name evidence="2" type="ORF">SCMU_27440</name>
</gene>
<accession>A0ABM7PX83</accession>
<evidence type="ECO:0000313" key="3">
    <source>
        <dbReference type="Proteomes" id="UP001319861"/>
    </source>
</evidence>
<feature type="region of interest" description="Disordered" evidence="1">
    <location>
        <begin position="51"/>
        <end position="176"/>
    </location>
</feature>
<protein>
    <submittedName>
        <fullName evidence="2">Uncharacterized protein</fullName>
    </submittedName>
</protein>
<name>A0ABM7PX83_SINCY</name>
<proteinExistence type="predicted"/>